<name>A0A6L2MM25_TANCI</name>
<gene>
    <name evidence="1" type="ORF">Tci_046325</name>
</gene>
<organism evidence="1">
    <name type="scientific">Tanacetum cinerariifolium</name>
    <name type="common">Dalmatian daisy</name>
    <name type="synonym">Chrysanthemum cinerariifolium</name>
    <dbReference type="NCBI Taxonomy" id="118510"/>
    <lineage>
        <taxon>Eukaryota</taxon>
        <taxon>Viridiplantae</taxon>
        <taxon>Streptophyta</taxon>
        <taxon>Embryophyta</taxon>
        <taxon>Tracheophyta</taxon>
        <taxon>Spermatophyta</taxon>
        <taxon>Magnoliopsida</taxon>
        <taxon>eudicotyledons</taxon>
        <taxon>Gunneridae</taxon>
        <taxon>Pentapetalae</taxon>
        <taxon>asterids</taxon>
        <taxon>campanulids</taxon>
        <taxon>Asterales</taxon>
        <taxon>Asteraceae</taxon>
        <taxon>Asteroideae</taxon>
        <taxon>Anthemideae</taxon>
        <taxon>Anthemidinae</taxon>
        <taxon>Tanacetum</taxon>
    </lineage>
</organism>
<dbReference type="GO" id="GO:0016301">
    <property type="term" value="F:kinase activity"/>
    <property type="evidence" value="ECO:0007669"/>
    <property type="project" value="UniProtKB-KW"/>
</dbReference>
<keyword evidence="1" id="KW-0808">Transferase</keyword>
<dbReference type="AlphaFoldDB" id="A0A6L2MM25"/>
<accession>A0A6L2MM25</accession>
<reference evidence="1" key="1">
    <citation type="journal article" date="2019" name="Sci. Rep.">
        <title>Draft genome of Tanacetum cinerariifolium, the natural source of mosquito coil.</title>
        <authorList>
            <person name="Yamashiro T."/>
            <person name="Shiraishi A."/>
            <person name="Satake H."/>
            <person name="Nakayama K."/>
        </authorList>
    </citation>
    <scope>NUCLEOTIDE SEQUENCE</scope>
</reference>
<keyword evidence="1" id="KW-0418">Kinase</keyword>
<comment type="caution">
    <text evidence="1">The sequence shown here is derived from an EMBL/GenBank/DDBJ whole genome shotgun (WGS) entry which is preliminary data.</text>
</comment>
<protein>
    <submittedName>
        <fullName evidence="1">Xylulose kinase-1</fullName>
    </submittedName>
</protein>
<sequence>MSNTNNNLQTQTSNALHNAIMEVGGKDRPPMLAPEGYIENYKNVSQDIRDQLNVEAETKAIERLKQGESINVQNLETNLYWEFGKFTSRDGESLESYYSRTPIYDQEPAMVANDDEISKEIEIDKLMDLISLSFMKIYKPTNKNRRTSSNTNRANQDVTLRINRGTWYDNHRAINTVGARENVGTQVIQNGNNLKRTGRDHDGGVIILPPTTAEEHIAVQRESKARTTLLQSIPDDHVADFHYMDDERDIWNAVKARFDRNAKSKKKRNSMLKQEFSEFRIGDAGEFALMSVTSEKKVRLAFTNCISENKLGWDDSAFSVFTTNSKDVEGRPIFHSLQSSTQMTLSPVILVSNLQSPSQMILPHVHQLPVQNRPFPVPTDRRYSPSVSSGWWKRIDGQLLLSPQQVILGNHIEKVYTGYPRTIVDLIHLHTNANVADLLTKAFDGPRVFNSPILHLLRVEMVINSPWIMPILGTKELATSEQTAPDFSNILFKNQSSRYVVPTGRVIVPTGRVIVPTGRYVVPTGRVIVATGRYIVPTEQADWRDDTNDEPKDQELEAHYMYMAHIQKVTPDAADNYGPIFNTEPLQKVQNDDDNYNVFSNDQEHHVQPKSVNDTYMVEQGDTNITIGSLDMSTNGETIDQDDDDDDLANECDLLASLIDKLKCKIDDSKNRNKFLESSNKTLVDKLKGVIPTTSVSRPPLKSNQMEDRVMPINSKGKKQEVEEHYRNFKFSNNKTSITACNDSLNAKTSNVNFVYVTCGKCVLNNKHDMCVLRYINGMNSRTRQPIVVPISTREPKRNVDQSVITSYK</sequence>
<dbReference type="EMBL" id="BKCJ010006868">
    <property type="protein sequence ID" value="GEU74347.1"/>
    <property type="molecule type" value="Genomic_DNA"/>
</dbReference>
<proteinExistence type="predicted"/>
<evidence type="ECO:0000313" key="1">
    <source>
        <dbReference type="EMBL" id="GEU74347.1"/>
    </source>
</evidence>